<keyword evidence="2" id="KW-1185">Reference proteome</keyword>
<gene>
    <name evidence="1" type="ORF">P280DRAFT_63083</name>
</gene>
<accession>A0A6A6RWI8</accession>
<organism evidence="1 2">
    <name type="scientific">Massarina eburnea CBS 473.64</name>
    <dbReference type="NCBI Taxonomy" id="1395130"/>
    <lineage>
        <taxon>Eukaryota</taxon>
        <taxon>Fungi</taxon>
        <taxon>Dikarya</taxon>
        <taxon>Ascomycota</taxon>
        <taxon>Pezizomycotina</taxon>
        <taxon>Dothideomycetes</taxon>
        <taxon>Pleosporomycetidae</taxon>
        <taxon>Pleosporales</taxon>
        <taxon>Massarineae</taxon>
        <taxon>Massarinaceae</taxon>
        <taxon>Massarina</taxon>
    </lineage>
</organism>
<proteinExistence type="predicted"/>
<protein>
    <submittedName>
        <fullName evidence="1">Uncharacterized protein</fullName>
    </submittedName>
</protein>
<dbReference type="EMBL" id="MU006788">
    <property type="protein sequence ID" value="KAF2638813.1"/>
    <property type="molecule type" value="Genomic_DNA"/>
</dbReference>
<evidence type="ECO:0000313" key="2">
    <source>
        <dbReference type="Proteomes" id="UP000799753"/>
    </source>
</evidence>
<evidence type="ECO:0000313" key="1">
    <source>
        <dbReference type="EMBL" id="KAF2638813.1"/>
    </source>
</evidence>
<dbReference type="Proteomes" id="UP000799753">
    <property type="component" value="Unassembled WGS sequence"/>
</dbReference>
<reference evidence="1" key="1">
    <citation type="journal article" date="2020" name="Stud. Mycol.">
        <title>101 Dothideomycetes genomes: a test case for predicting lifestyles and emergence of pathogens.</title>
        <authorList>
            <person name="Haridas S."/>
            <person name="Albert R."/>
            <person name="Binder M."/>
            <person name="Bloem J."/>
            <person name="Labutti K."/>
            <person name="Salamov A."/>
            <person name="Andreopoulos B."/>
            <person name="Baker S."/>
            <person name="Barry K."/>
            <person name="Bills G."/>
            <person name="Bluhm B."/>
            <person name="Cannon C."/>
            <person name="Castanera R."/>
            <person name="Culley D."/>
            <person name="Daum C."/>
            <person name="Ezra D."/>
            <person name="Gonzalez J."/>
            <person name="Henrissat B."/>
            <person name="Kuo A."/>
            <person name="Liang C."/>
            <person name="Lipzen A."/>
            <person name="Lutzoni F."/>
            <person name="Magnuson J."/>
            <person name="Mondo S."/>
            <person name="Nolan M."/>
            <person name="Ohm R."/>
            <person name="Pangilinan J."/>
            <person name="Park H.-J."/>
            <person name="Ramirez L."/>
            <person name="Alfaro M."/>
            <person name="Sun H."/>
            <person name="Tritt A."/>
            <person name="Yoshinaga Y."/>
            <person name="Zwiers L.-H."/>
            <person name="Turgeon B."/>
            <person name="Goodwin S."/>
            <person name="Spatafora J."/>
            <person name="Crous P."/>
            <person name="Grigoriev I."/>
        </authorList>
    </citation>
    <scope>NUCLEOTIDE SEQUENCE</scope>
    <source>
        <strain evidence="1">CBS 473.64</strain>
    </source>
</reference>
<sequence length="206" mass="23413">MPFLLAPSLPVIFSSILVFFGLQKGPSPKRLHFHAHGVFGLVRFEHRRDEEALRRRGTDRSVVLASESLSCLPSLREMFCPDLLLSLCCAGYHLLSLSHIDLKYTHCCICCTSISSAVDDMLFVFSVEEGSEWHLPDSVKRHACYGARNQDRLVLTCLLSYLWPQAPPYPPVFIFAYISILEGRLFHPSLYAVFSSQVYFCFYSLP</sequence>
<dbReference type="AlphaFoldDB" id="A0A6A6RWI8"/>
<name>A0A6A6RWI8_9PLEO</name>